<dbReference type="Pfam" id="PF07475">
    <property type="entry name" value="Hpr_kinase_C"/>
    <property type="match status" value="1"/>
</dbReference>
<evidence type="ECO:0000313" key="3">
    <source>
        <dbReference type="Proteomes" id="UP000603352"/>
    </source>
</evidence>
<accession>A0ABQ1IDF4</accession>
<comment type="caution">
    <text evidence="2">The sequence shown here is derived from an EMBL/GenBank/DDBJ whole genome shotgun (WGS) entry which is preliminary data.</text>
</comment>
<name>A0ABQ1IDF4_9PROT</name>
<dbReference type="InterPro" id="IPR011104">
    <property type="entry name" value="Hpr_kin/Pase_C"/>
</dbReference>
<keyword evidence="3" id="KW-1185">Reference proteome</keyword>
<keyword evidence="2" id="KW-0808">Transferase</keyword>
<evidence type="ECO:0000259" key="1">
    <source>
        <dbReference type="Pfam" id="PF07475"/>
    </source>
</evidence>
<dbReference type="CDD" id="cd01918">
    <property type="entry name" value="HprK_C"/>
    <property type="match status" value="1"/>
</dbReference>
<dbReference type="InterPro" id="IPR027417">
    <property type="entry name" value="P-loop_NTPase"/>
</dbReference>
<feature type="domain" description="HPr kinase/phosphorylase C-terminal" evidence="1">
    <location>
        <begin position="18"/>
        <end position="98"/>
    </location>
</feature>
<reference evidence="3" key="1">
    <citation type="journal article" date="2019" name="Int. J. Syst. Evol. Microbiol.">
        <title>The Global Catalogue of Microorganisms (GCM) 10K type strain sequencing project: providing services to taxonomists for standard genome sequencing and annotation.</title>
        <authorList>
            <consortium name="The Broad Institute Genomics Platform"/>
            <consortium name="The Broad Institute Genome Sequencing Center for Infectious Disease"/>
            <person name="Wu L."/>
            <person name="Ma J."/>
        </authorList>
    </citation>
    <scope>NUCLEOTIDE SEQUENCE [LARGE SCALE GENOMIC DNA]</scope>
    <source>
        <strain evidence="3">CGMCC 1.10188</strain>
    </source>
</reference>
<dbReference type="SUPFAM" id="SSF53795">
    <property type="entry name" value="PEP carboxykinase-like"/>
    <property type="match status" value="1"/>
</dbReference>
<dbReference type="Gene3D" id="3.40.50.300">
    <property type="entry name" value="P-loop containing nucleotide triphosphate hydrolases"/>
    <property type="match status" value="1"/>
</dbReference>
<sequence>MSTGTGPPAAVPPEAPLPSMHATCVRIAGAGVLLIGDSGVGKSDLALRLIDAGAELVADDRVIISPPATDDDRWPVARAPRALFGLIEVRGVGILRVGAADQAPVRLVAQLRPPGHPIERLPGRRHLDLAGIAVPVIDLVAVEASAPARLRAALSAEIEPARRHA</sequence>
<protein>
    <submittedName>
        <fullName evidence="2">HPr kinase</fullName>
    </submittedName>
</protein>
<dbReference type="InterPro" id="IPR025662">
    <property type="entry name" value="Sigma_54_int_dom_ATP-bd_1"/>
</dbReference>
<keyword evidence="2" id="KW-0418">Kinase</keyword>
<organism evidence="2 3">
    <name type="scientific">Tistrella bauzanensis</name>
    <dbReference type="NCBI Taxonomy" id="657419"/>
    <lineage>
        <taxon>Bacteria</taxon>
        <taxon>Pseudomonadati</taxon>
        <taxon>Pseudomonadota</taxon>
        <taxon>Alphaproteobacteria</taxon>
        <taxon>Geminicoccales</taxon>
        <taxon>Geminicoccaceae</taxon>
        <taxon>Tistrella</taxon>
    </lineage>
</organism>
<dbReference type="GO" id="GO:0016301">
    <property type="term" value="F:kinase activity"/>
    <property type="evidence" value="ECO:0007669"/>
    <property type="project" value="UniProtKB-KW"/>
</dbReference>
<dbReference type="EMBL" id="BMDZ01000013">
    <property type="protein sequence ID" value="GGB35279.1"/>
    <property type="molecule type" value="Genomic_DNA"/>
</dbReference>
<dbReference type="PROSITE" id="PS00675">
    <property type="entry name" value="SIGMA54_INTERACT_1"/>
    <property type="match status" value="1"/>
</dbReference>
<evidence type="ECO:0000313" key="2">
    <source>
        <dbReference type="EMBL" id="GGB35279.1"/>
    </source>
</evidence>
<dbReference type="Proteomes" id="UP000603352">
    <property type="component" value="Unassembled WGS sequence"/>
</dbReference>
<gene>
    <name evidence="2" type="ORF">GCM10011505_15910</name>
</gene>
<proteinExistence type="predicted"/>